<feature type="transmembrane region" description="Helical" evidence="2">
    <location>
        <begin position="149"/>
        <end position="169"/>
    </location>
</feature>
<feature type="region of interest" description="Disordered" evidence="1">
    <location>
        <begin position="342"/>
        <end position="365"/>
    </location>
</feature>
<accession>A0A8H7QMU5</accession>
<protein>
    <submittedName>
        <fullName evidence="3">Uncharacterized protein</fullName>
    </submittedName>
</protein>
<feature type="transmembrane region" description="Helical" evidence="2">
    <location>
        <begin position="190"/>
        <end position="214"/>
    </location>
</feature>
<proteinExistence type="predicted"/>
<keyword evidence="2" id="KW-0812">Transmembrane</keyword>
<feature type="compositionally biased region" description="Polar residues" evidence="1">
    <location>
        <begin position="276"/>
        <end position="285"/>
    </location>
</feature>
<keyword evidence="2" id="KW-1133">Transmembrane helix</keyword>
<feature type="transmembrane region" description="Helical" evidence="2">
    <location>
        <begin position="41"/>
        <end position="61"/>
    </location>
</feature>
<dbReference type="Proteomes" id="UP000650833">
    <property type="component" value="Unassembled WGS sequence"/>
</dbReference>
<evidence type="ECO:0000256" key="1">
    <source>
        <dbReference type="SAM" id="MobiDB-lite"/>
    </source>
</evidence>
<gene>
    <name evidence="3" type="ORF">INT46_006185</name>
</gene>
<evidence type="ECO:0000313" key="3">
    <source>
        <dbReference type="EMBL" id="KAG2195528.1"/>
    </source>
</evidence>
<dbReference type="AlphaFoldDB" id="A0A8H7QMU5"/>
<feature type="transmembrane region" description="Helical" evidence="2">
    <location>
        <begin position="220"/>
        <end position="238"/>
    </location>
</feature>
<dbReference type="EMBL" id="JAEPRC010000522">
    <property type="protein sequence ID" value="KAG2195528.1"/>
    <property type="molecule type" value="Genomic_DNA"/>
</dbReference>
<dbReference type="OrthoDB" id="5597503at2759"/>
<feature type="compositionally biased region" description="Polar residues" evidence="1">
    <location>
        <begin position="344"/>
        <end position="358"/>
    </location>
</feature>
<comment type="caution">
    <text evidence="3">The sequence shown here is derived from an EMBL/GenBank/DDBJ whole genome shotgun (WGS) entry which is preliminary data.</text>
</comment>
<feature type="compositionally biased region" description="Acidic residues" evidence="1">
    <location>
        <begin position="299"/>
        <end position="309"/>
    </location>
</feature>
<name>A0A8H7QMU5_9FUNG</name>
<feature type="transmembrane region" description="Helical" evidence="2">
    <location>
        <begin position="105"/>
        <end position="129"/>
    </location>
</feature>
<keyword evidence="2" id="KW-0472">Membrane</keyword>
<feature type="transmembrane region" description="Helical" evidence="2">
    <location>
        <begin position="76"/>
        <end position="93"/>
    </location>
</feature>
<organism evidence="3 4">
    <name type="scientific">Mucor plumbeus</name>
    <dbReference type="NCBI Taxonomy" id="97098"/>
    <lineage>
        <taxon>Eukaryota</taxon>
        <taxon>Fungi</taxon>
        <taxon>Fungi incertae sedis</taxon>
        <taxon>Mucoromycota</taxon>
        <taxon>Mucoromycotina</taxon>
        <taxon>Mucoromycetes</taxon>
        <taxon>Mucorales</taxon>
        <taxon>Mucorineae</taxon>
        <taxon>Mucoraceae</taxon>
        <taxon>Mucor</taxon>
    </lineage>
</organism>
<sequence>MASPLLVATIALQGASVGVSGELAVRSFFRKKDKAVQVRIGKFLLGSCMAIKAILFLSFHASQGSTCYINGRIADLFYHFAMAAGNYVLVTRVQSIVPIDWRKRALIFHTSLTVLRIIIGIVDVGLVHISTYPDGTCDYRDEEFWGPVYTLYDTLIDIYVTVMISAILISHIRSLVSDRMKVNKLLYTSVIYHNVIRSVCLTIVNLISAIFIIMKNHVDTIMLLWPIINICFIILVGYDSDVTKAIRKLRQKRWRTISNMTSTIDLGTMPSVTRHTMKQPFSSSHSDPELAIPANDTNENTEDEDESDDMSIAHIKKWKSRLSTATQQNVDLDNVKPRPHIIHFNSSNPHSNDGTTSYDTDHTRI</sequence>
<evidence type="ECO:0000313" key="4">
    <source>
        <dbReference type="Proteomes" id="UP000650833"/>
    </source>
</evidence>
<feature type="region of interest" description="Disordered" evidence="1">
    <location>
        <begin position="276"/>
        <end position="310"/>
    </location>
</feature>
<evidence type="ECO:0000256" key="2">
    <source>
        <dbReference type="SAM" id="Phobius"/>
    </source>
</evidence>
<feature type="transmembrane region" description="Helical" evidence="2">
    <location>
        <begin position="6"/>
        <end position="29"/>
    </location>
</feature>
<keyword evidence="4" id="KW-1185">Reference proteome</keyword>
<reference evidence="3" key="1">
    <citation type="submission" date="2020-12" db="EMBL/GenBank/DDBJ databases">
        <title>Metabolic potential, ecology and presence of endohyphal bacteria is reflected in genomic diversity of Mucoromycotina.</title>
        <authorList>
            <person name="Muszewska A."/>
            <person name="Okrasinska A."/>
            <person name="Steczkiewicz K."/>
            <person name="Drgas O."/>
            <person name="Orlowska M."/>
            <person name="Perlinska-Lenart U."/>
            <person name="Aleksandrzak-Piekarczyk T."/>
            <person name="Szatraj K."/>
            <person name="Zielenkiewicz U."/>
            <person name="Pilsyk S."/>
            <person name="Malc E."/>
            <person name="Mieczkowski P."/>
            <person name="Kruszewska J.S."/>
            <person name="Biernat P."/>
            <person name="Pawlowska J."/>
        </authorList>
    </citation>
    <scope>NUCLEOTIDE SEQUENCE</scope>
    <source>
        <strain evidence="3">CBS 226.32</strain>
    </source>
</reference>